<evidence type="ECO:0000313" key="3">
    <source>
        <dbReference type="Proteomes" id="UP000266841"/>
    </source>
</evidence>
<organism evidence="2 3">
    <name type="scientific">Thalassiosira oceanica</name>
    <name type="common">Marine diatom</name>
    <dbReference type="NCBI Taxonomy" id="159749"/>
    <lineage>
        <taxon>Eukaryota</taxon>
        <taxon>Sar</taxon>
        <taxon>Stramenopiles</taxon>
        <taxon>Ochrophyta</taxon>
        <taxon>Bacillariophyta</taxon>
        <taxon>Coscinodiscophyceae</taxon>
        <taxon>Thalassiosirophycidae</taxon>
        <taxon>Thalassiosirales</taxon>
        <taxon>Thalassiosiraceae</taxon>
        <taxon>Thalassiosira</taxon>
    </lineage>
</organism>
<evidence type="ECO:0000313" key="2">
    <source>
        <dbReference type="EMBL" id="EJK75923.1"/>
    </source>
</evidence>
<dbReference type="AlphaFoldDB" id="K0TAX8"/>
<dbReference type="Proteomes" id="UP000266841">
    <property type="component" value="Unassembled WGS sequence"/>
</dbReference>
<reference evidence="2 3" key="1">
    <citation type="journal article" date="2012" name="Genome Biol.">
        <title>Genome and low-iron response of an oceanic diatom adapted to chronic iron limitation.</title>
        <authorList>
            <person name="Lommer M."/>
            <person name="Specht M."/>
            <person name="Roy A.S."/>
            <person name="Kraemer L."/>
            <person name="Andreson R."/>
            <person name="Gutowska M.A."/>
            <person name="Wolf J."/>
            <person name="Bergner S.V."/>
            <person name="Schilhabel M.B."/>
            <person name="Klostermeier U.C."/>
            <person name="Beiko R.G."/>
            <person name="Rosenstiel P."/>
            <person name="Hippler M."/>
            <person name="Laroche J."/>
        </authorList>
    </citation>
    <scope>NUCLEOTIDE SEQUENCE [LARGE SCALE GENOMIC DNA]</scope>
    <source>
        <strain evidence="2 3">CCMP1005</strain>
    </source>
</reference>
<comment type="caution">
    <text evidence="2">The sequence shown here is derived from an EMBL/GenBank/DDBJ whole genome shotgun (WGS) entry which is preliminary data.</text>
</comment>
<feature type="compositionally biased region" description="Low complexity" evidence="1">
    <location>
        <begin position="23"/>
        <end position="47"/>
    </location>
</feature>
<proteinExistence type="predicted"/>
<gene>
    <name evidence="2" type="ORF">THAOC_02337</name>
</gene>
<evidence type="ECO:0000256" key="1">
    <source>
        <dbReference type="SAM" id="MobiDB-lite"/>
    </source>
</evidence>
<sequence length="364" mass="39510">MVSRQDLRSASAANASGGGGTQPGTPRASGAAAGAGATPPPAAAGTPIQGSLRQTSALKSLLKNSAGLKLVERRLISSHYTEAFELPELTVDDAAVLSCRNKDQLLRCFDLGSTKNIFEDNVSESHAKAVSSLIVLTGSKQHLYLDKWSYNYVLNCCSSELKSELEKIMDKLPKQHRALPTLLYNLKNLTMMADPKVVKAMEDQLEQLLKNEGITVVGGEDVPNFTEAVELLGSSVSGLGGNIRDYPEAFLEGLSLTTSNSTFRATMKQASVEATSNSWQLISAKLGKNVADMGPLDKLKAISTYAKELYWPLSFRGEWKPEGSRGRGKKKTGVANRYILARLSQAWRRQAQGRRERLPPQPML</sequence>
<protein>
    <submittedName>
        <fullName evidence="2">Uncharacterized protein</fullName>
    </submittedName>
</protein>
<feature type="region of interest" description="Disordered" evidence="1">
    <location>
        <begin position="1"/>
        <end position="48"/>
    </location>
</feature>
<dbReference type="EMBL" id="AGNL01002649">
    <property type="protein sequence ID" value="EJK75923.1"/>
    <property type="molecule type" value="Genomic_DNA"/>
</dbReference>
<keyword evidence="3" id="KW-1185">Reference proteome</keyword>
<accession>K0TAX8</accession>
<name>K0TAX8_THAOC</name>